<organism evidence="5 6">
    <name type="scientific">Aspergillus mulundensis</name>
    <dbReference type="NCBI Taxonomy" id="1810919"/>
    <lineage>
        <taxon>Eukaryota</taxon>
        <taxon>Fungi</taxon>
        <taxon>Dikarya</taxon>
        <taxon>Ascomycota</taxon>
        <taxon>Pezizomycotina</taxon>
        <taxon>Eurotiomycetes</taxon>
        <taxon>Eurotiomycetidae</taxon>
        <taxon>Eurotiales</taxon>
        <taxon>Aspergillaceae</taxon>
        <taxon>Aspergillus</taxon>
        <taxon>Aspergillus subgen. Nidulantes</taxon>
    </lineage>
</organism>
<dbReference type="OrthoDB" id="5316007at2759"/>
<evidence type="ECO:0000256" key="3">
    <source>
        <dbReference type="SAM" id="SignalP"/>
    </source>
</evidence>
<dbReference type="STRING" id="1810919.A0A3D8S4K7"/>
<evidence type="ECO:0000256" key="2">
    <source>
        <dbReference type="SAM" id="MobiDB-lite"/>
    </source>
</evidence>
<accession>A0A3D8S4K7</accession>
<dbReference type="AlphaFoldDB" id="A0A3D8S4K7"/>
<dbReference type="Pfam" id="PF10342">
    <property type="entry name" value="Kre9_KNH"/>
    <property type="match status" value="1"/>
</dbReference>
<comment type="caution">
    <text evidence="5">The sequence shown here is derived from an EMBL/GenBank/DDBJ whole genome shotgun (WGS) entry which is preliminary data.</text>
</comment>
<keyword evidence="6" id="KW-1185">Reference proteome</keyword>
<dbReference type="GeneID" id="38115057"/>
<evidence type="ECO:0000256" key="1">
    <source>
        <dbReference type="ARBA" id="ARBA00022729"/>
    </source>
</evidence>
<gene>
    <name evidence="5" type="ORF">DSM5745_04687</name>
</gene>
<dbReference type="Proteomes" id="UP000256690">
    <property type="component" value="Unassembled WGS sequence"/>
</dbReference>
<dbReference type="InterPro" id="IPR052479">
    <property type="entry name" value="GPI-anchor_Adhesion_Reg"/>
</dbReference>
<evidence type="ECO:0000259" key="4">
    <source>
        <dbReference type="Pfam" id="PF10342"/>
    </source>
</evidence>
<dbReference type="PANTHER" id="PTHR35185:SF1">
    <property type="entry name" value="UPF0619 GPI-ANCHORED MEMBRANE PROTEIN C1322.10"/>
    <property type="match status" value="1"/>
</dbReference>
<feature type="domain" description="Yeast cell wall synthesis Kre9/Knh1-like N-terminal" evidence="4">
    <location>
        <begin position="27"/>
        <end position="116"/>
    </location>
</feature>
<dbReference type="PANTHER" id="PTHR35185">
    <property type="entry name" value="SERINE/THREONINE-RICH PROTEIN ADG2-RELATED"/>
    <property type="match status" value="1"/>
</dbReference>
<evidence type="ECO:0000313" key="5">
    <source>
        <dbReference type="EMBL" id="RDW81130.1"/>
    </source>
</evidence>
<feature type="signal peptide" evidence="3">
    <location>
        <begin position="1"/>
        <end position="19"/>
    </location>
</feature>
<dbReference type="RefSeq" id="XP_026604183.1">
    <property type="nucleotide sequence ID" value="XM_026746703.1"/>
</dbReference>
<name>A0A3D8S4K7_9EURO</name>
<protein>
    <recommendedName>
        <fullName evidence="4">Yeast cell wall synthesis Kre9/Knh1-like N-terminal domain-containing protein</fullName>
    </recommendedName>
</protein>
<feature type="chain" id="PRO_5017732067" description="Yeast cell wall synthesis Kre9/Knh1-like N-terminal domain-containing protein" evidence="3">
    <location>
        <begin position="20"/>
        <end position="178"/>
    </location>
</feature>
<dbReference type="InterPro" id="IPR018466">
    <property type="entry name" value="Kre9/Knh1-like_N"/>
</dbReference>
<feature type="region of interest" description="Disordered" evidence="2">
    <location>
        <begin position="120"/>
        <end position="150"/>
    </location>
</feature>
<keyword evidence="1 3" id="KW-0732">Signal</keyword>
<dbReference type="EMBL" id="PVWQ01000005">
    <property type="protein sequence ID" value="RDW81130.1"/>
    <property type="molecule type" value="Genomic_DNA"/>
</dbReference>
<evidence type="ECO:0000313" key="6">
    <source>
        <dbReference type="Proteomes" id="UP000256690"/>
    </source>
</evidence>
<feature type="compositionally biased region" description="Low complexity" evidence="2">
    <location>
        <begin position="128"/>
        <end position="146"/>
    </location>
</feature>
<proteinExistence type="predicted"/>
<reference evidence="5 6" key="1">
    <citation type="journal article" date="2018" name="IMA Fungus">
        <title>IMA Genome-F 9: Draft genome sequence of Annulohypoxylon stygium, Aspergillus mulundensis, Berkeleyomyces basicola (syn. Thielaviopsis basicola), Ceratocystis smalleyi, two Cercospora beticola strains, Coleophoma cylindrospora, Fusarium fracticaudum, Phialophora cf. hyalina, and Morchella septimelata.</title>
        <authorList>
            <person name="Wingfield B.D."/>
            <person name="Bills G.F."/>
            <person name="Dong Y."/>
            <person name="Huang W."/>
            <person name="Nel W.J."/>
            <person name="Swalarsk-Parry B.S."/>
            <person name="Vaghefi N."/>
            <person name="Wilken P.M."/>
            <person name="An Z."/>
            <person name="de Beer Z.W."/>
            <person name="De Vos L."/>
            <person name="Chen L."/>
            <person name="Duong T.A."/>
            <person name="Gao Y."/>
            <person name="Hammerbacher A."/>
            <person name="Kikkert J.R."/>
            <person name="Li Y."/>
            <person name="Li H."/>
            <person name="Li K."/>
            <person name="Li Q."/>
            <person name="Liu X."/>
            <person name="Ma X."/>
            <person name="Naidoo K."/>
            <person name="Pethybridge S.J."/>
            <person name="Sun J."/>
            <person name="Steenkamp E.T."/>
            <person name="van der Nest M.A."/>
            <person name="van Wyk S."/>
            <person name="Wingfield M.J."/>
            <person name="Xiong C."/>
            <person name="Yue Q."/>
            <person name="Zhang X."/>
        </authorList>
    </citation>
    <scope>NUCLEOTIDE SEQUENCE [LARGE SCALE GENOMIC DNA]</scope>
    <source>
        <strain evidence="5 6">DSM 5745</strain>
    </source>
</reference>
<sequence>MQLISSLSLFLAFAISALALTITSPSTTNQKVDFSKPFTIKWGSVPSDPEQFTITLVNMDGHNVNKDLAVDVDASKEEYRVEKVADIPLANNYQINFRSTEKDSTGILAQSPRFNVTKVADDEDDTETTTTATATATRTQSQTAATETDDTNGAAHVKGVYVGPAAVAGVMALVVMAL</sequence>